<proteinExistence type="predicted"/>
<protein>
    <submittedName>
        <fullName evidence="1">Uncharacterized protein</fullName>
    </submittedName>
</protein>
<organism evidence="1 2">
    <name type="scientific">Candidatus Nomurabacteria bacterium RIFCSPLOWO2_01_FULL_46_18</name>
    <dbReference type="NCBI Taxonomy" id="1801783"/>
    <lineage>
        <taxon>Bacteria</taxon>
        <taxon>Candidatus Nomuraibacteriota</taxon>
    </lineage>
</organism>
<dbReference type="Proteomes" id="UP000179381">
    <property type="component" value="Unassembled WGS sequence"/>
</dbReference>
<gene>
    <name evidence="1" type="ORF">A2933_02540</name>
</gene>
<dbReference type="EMBL" id="MFVH01000004">
    <property type="protein sequence ID" value="OGI92662.1"/>
    <property type="molecule type" value="Genomic_DNA"/>
</dbReference>
<evidence type="ECO:0000313" key="1">
    <source>
        <dbReference type="EMBL" id="OGI92662.1"/>
    </source>
</evidence>
<evidence type="ECO:0000313" key="2">
    <source>
        <dbReference type="Proteomes" id="UP000179381"/>
    </source>
</evidence>
<sequence length="197" mass="21379">MPVITISGSIGSLPPGGSIAATSQIVFSQKLNNIKSVSEVALAPEQAVDFEALREKEKQAKADAIDVYFRAREMPLSGFGMKMVEEAERNELDWRLLPAIAARESTGGKNACRKVAHNPFGWNSCKTGFDSNEEAIEIVAKNLGGNNPKTKKYYAEKSVKGILQAYNPPHIVANYASQVIRIMNTIGEENPSVTPNA</sequence>
<name>A0A1F6XFA3_9BACT</name>
<accession>A0A1F6XFA3</accession>
<dbReference type="AlphaFoldDB" id="A0A1F6XFA3"/>
<reference evidence="1 2" key="1">
    <citation type="journal article" date="2016" name="Nat. Commun.">
        <title>Thousands of microbial genomes shed light on interconnected biogeochemical processes in an aquifer system.</title>
        <authorList>
            <person name="Anantharaman K."/>
            <person name="Brown C.T."/>
            <person name="Hug L.A."/>
            <person name="Sharon I."/>
            <person name="Castelle C.J."/>
            <person name="Probst A.J."/>
            <person name="Thomas B.C."/>
            <person name="Singh A."/>
            <person name="Wilkins M.J."/>
            <person name="Karaoz U."/>
            <person name="Brodie E.L."/>
            <person name="Williams K.H."/>
            <person name="Hubbard S.S."/>
            <person name="Banfield J.F."/>
        </authorList>
    </citation>
    <scope>NUCLEOTIDE SEQUENCE [LARGE SCALE GENOMIC DNA]</scope>
</reference>
<comment type="caution">
    <text evidence="1">The sequence shown here is derived from an EMBL/GenBank/DDBJ whole genome shotgun (WGS) entry which is preliminary data.</text>
</comment>